<feature type="domain" description="Fibronectin type-II" evidence="3">
    <location>
        <begin position="10"/>
        <end position="39"/>
    </location>
</feature>
<dbReference type="AlphaFoldDB" id="A0AAV2SDT7"/>
<dbReference type="Pfam" id="PF00040">
    <property type="entry name" value="fn2"/>
    <property type="match status" value="2"/>
</dbReference>
<dbReference type="InterPro" id="IPR000562">
    <property type="entry name" value="FN_type2_dom"/>
</dbReference>
<accession>A0AAV2SDT7</accession>
<sequence length="114" mass="12910">FEITVDKKKCIFPFMFKNKWYYSCGRIFSRALYCAVNVDDNGELIEYGKCLTDVGNFPMISAAGGTQCQIPFVIGGTVISHCYKEEDGKRYCATTVDDHKNMIDKEICMGQNYG</sequence>
<dbReference type="SUPFAM" id="SSF57440">
    <property type="entry name" value="Kringle-like"/>
    <property type="match status" value="2"/>
</dbReference>
<comment type="caution">
    <text evidence="4">The sequence shown here is derived from an EMBL/GenBank/DDBJ whole genome shotgun (WGS) entry which is preliminary data.</text>
</comment>
<dbReference type="InterPro" id="IPR013806">
    <property type="entry name" value="Kringle-like"/>
</dbReference>
<dbReference type="EMBL" id="CAXKWB010058258">
    <property type="protein sequence ID" value="CAL4180542.1"/>
    <property type="molecule type" value="Genomic_DNA"/>
</dbReference>
<feature type="domain" description="Fibronectin type-II" evidence="3">
    <location>
        <begin position="68"/>
        <end position="97"/>
    </location>
</feature>
<evidence type="ECO:0000313" key="5">
    <source>
        <dbReference type="Proteomes" id="UP001497623"/>
    </source>
</evidence>
<organism evidence="4 5">
    <name type="scientific">Meganyctiphanes norvegica</name>
    <name type="common">Northern krill</name>
    <name type="synonym">Thysanopoda norvegica</name>
    <dbReference type="NCBI Taxonomy" id="48144"/>
    <lineage>
        <taxon>Eukaryota</taxon>
        <taxon>Metazoa</taxon>
        <taxon>Ecdysozoa</taxon>
        <taxon>Arthropoda</taxon>
        <taxon>Crustacea</taxon>
        <taxon>Multicrustacea</taxon>
        <taxon>Malacostraca</taxon>
        <taxon>Eumalacostraca</taxon>
        <taxon>Eucarida</taxon>
        <taxon>Euphausiacea</taxon>
        <taxon>Euphausiidae</taxon>
        <taxon>Meganyctiphanes</taxon>
    </lineage>
</organism>
<keyword evidence="2" id="KW-1015">Disulfide bond</keyword>
<evidence type="ECO:0000256" key="2">
    <source>
        <dbReference type="ARBA" id="ARBA00023157"/>
    </source>
</evidence>
<keyword evidence="1" id="KW-0677">Repeat</keyword>
<evidence type="ECO:0000313" key="4">
    <source>
        <dbReference type="EMBL" id="CAL4180542.1"/>
    </source>
</evidence>
<evidence type="ECO:0000259" key="3">
    <source>
        <dbReference type="Pfam" id="PF00040"/>
    </source>
</evidence>
<feature type="non-terminal residue" evidence="4">
    <location>
        <position position="1"/>
    </location>
</feature>
<dbReference type="Gene3D" id="2.10.10.10">
    <property type="entry name" value="Fibronectin, type II, collagen-binding"/>
    <property type="match status" value="2"/>
</dbReference>
<feature type="non-terminal residue" evidence="4">
    <location>
        <position position="114"/>
    </location>
</feature>
<proteinExistence type="predicted"/>
<reference evidence="4 5" key="1">
    <citation type="submission" date="2024-05" db="EMBL/GenBank/DDBJ databases">
        <authorList>
            <person name="Wallberg A."/>
        </authorList>
    </citation>
    <scope>NUCLEOTIDE SEQUENCE [LARGE SCALE GENOMIC DNA]</scope>
</reference>
<evidence type="ECO:0000256" key="1">
    <source>
        <dbReference type="ARBA" id="ARBA00022737"/>
    </source>
</evidence>
<name>A0AAV2SDT7_MEGNR</name>
<dbReference type="Proteomes" id="UP001497623">
    <property type="component" value="Unassembled WGS sequence"/>
</dbReference>
<dbReference type="InterPro" id="IPR036943">
    <property type="entry name" value="FN_type2_sf"/>
</dbReference>
<gene>
    <name evidence="4" type="ORF">MNOR_LOCUS35326</name>
</gene>
<protein>
    <recommendedName>
        <fullName evidence="3">Fibronectin type-II domain-containing protein</fullName>
    </recommendedName>
</protein>
<keyword evidence="5" id="KW-1185">Reference proteome</keyword>